<evidence type="ECO:0000313" key="1">
    <source>
        <dbReference type="EMBL" id="OGM29278.1"/>
    </source>
</evidence>
<reference evidence="1 2" key="1">
    <citation type="journal article" date="2016" name="Nat. Commun.">
        <title>Thousands of microbial genomes shed light on interconnected biogeochemical processes in an aquifer system.</title>
        <authorList>
            <person name="Anantharaman K."/>
            <person name="Brown C.T."/>
            <person name="Hug L.A."/>
            <person name="Sharon I."/>
            <person name="Castelle C.J."/>
            <person name="Probst A.J."/>
            <person name="Thomas B.C."/>
            <person name="Singh A."/>
            <person name="Wilkins M.J."/>
            <person name="Karaoz U."/>
            <person name="Brodie E.L."/>
            <person name="Williams K.H."/>
            <person name="Hubbard S.S."/>
            <person name="Banfield J.F."/>
        </authorList>
    </citation>
    <scope>NUCLEOTIDE SEQUENCE [LARGE SCALE GENOMIC DNA]</scope>
</reference>
<gene>
    <name evidence="1" type="ORF">A2801_02010</name>
</gene>
<proteinExistence type="predicted"/>
<dbReference type="EMBL" id="MGGM01000015">
    <property type="protein sequence ID" value="OGM29278.1"/>
    <property type="molecule type" value="Genomic_DNA"/>
</dbReference>
<dbReference type="InterPro" id="IPR029063">
    <property type="entry name" value="SAM-dependent_MTases_sf"/>
</dbReference>
<sequence>MSDSPEGFPSQEVSSWLTVYPAETPEDRKFLEEVNRGLGSEASSADVVMFLDRVQQGETGADYSKHQKKLLGDVYRYMEKGVPTGIDDTINRRAREASALNTKEQQRTFDDEAGEWEYRSGYYRGPLERETLDARTGSPIDNSLIRTTQTHFDQEYKGYETPGDVEHFFKNRIDQLFAKHPDRPVTMVDFGAMYGTTLLHLAEVYEKEINEGKLVLVGTNLAFNADQIEESVLHGSGWRKVYPDYLDKWKTYGHLIKLIEADAEELVDQFEPGSIDIIHESWTIAPRGDINEIDYVRLASLLSEDGVLALAKRNSDLASNVSTTIDGRLFDPKQKEITEKIYQKSLKQQRMDADRGVDPIVGRNPHYDQMVRSANNLFASDLNLVELMPGESKDTFRDMNYSFWVKKGALPLELYDNSGKKHIVSADEGNQWNRLQFYKQEKQGVISRVRGAFGR</sequence>
<protein>
    <submittedName>
        <fullName evidence="1">Uncharacterized protein</fullName>
    </submittedName>
</protein>
<dbReference type="Proteomes" id="UP000177263">
    <property type="component" value="Unassembled WGS sequence"/>
</dbReference>
<evidence type="ECO:0000313" key="2">
    <source>
        <dbReference type="Proteomes" id="UP000177263"/>
    </source>
</evidence>
<name>A0A1F7YRL6_9BACT</name>
<comment type="caution">
    <text evidence="1">The sequence shown here is derived from an EMBL/GenBank/DDBJ whole genome shotgun (WGS) entry which is preliminary data.</text>
</comment>
<dbReference type="AlphaFoldDB" id="A0A1F7YRL6"/>
<accession>A0A1F7YRL6</accession>
<dbReference type="SUPFAM" id="SSF53335">
    <property type="entry name" value="S-adenosyl-L-methionine-dependent methyltransferases"/>
    <property type="match status" value="1"/>
</dbReference>
<organism evidence="1 2">
    <name type="scientific">Candidatus Woesebacteria bacterium RIFCSPHIGHO2_01_FULL_41_10</name>
    <dbReference type="NCBI Taxonomy" id="1802500"/>
    <lineage>
        <taxon>Bacteria</taxon>
        <taxon>Candidatus Woeseibacteriota</taxon>
    </lineage>
</organism>